<reference evidence="3" key="1">
    <citation type="submission" date="2018-02" db="EMBL/GenBank/DDBJ databases">
        <authorList>
            <person name="Cohen D.B."/>
            <person name="Kent A.D."/>
        </authorList>
    </citation>
    <scope>NUCLEOTIDE SEQUENCE</scope>
</reference>
<dbReference type="PANTHER" id="PTHR33232:SF18">
    <property type="entry name" value="PROTEIN SIEVE ELEMENT OCCLUSION B-LIKE"/>
    <property type="match status" value="1"/>
</dbReference>
<organism evidence="3">
    <name type="scientific">Fagus sylvatica</name>
    <name type="common">Beechnut</name>
    <dbReference type="NCBI Taxonomy" id="28930"/>
    <lineage>
        <taxon>Eukaryota</taxon>
        <taxon>Viridiplantae</taxon>
        <taxon>Streptophyta</taxon>
        <taxon>Embryophyta</taxon>
        <taxon>Tracheophyta</taxon>
        <taxon>Spermatophyta</taxon>
        <taxon>Magnoliopsida</taxon>
        <taxon>eudicotyledons</taxon>
        <taxon>Gunneridae</taxon>
        <taxon>Pentapetalae</taxon>
        <taxon>rosids</taxon>
        <taxon>fabids</taxon>
        <taxon>Fagales</taxon>
        <taxon>Fagaceae</taxon>
        <taxon>Fagus</taxon>
    </lineage>
</organism>
<dbReference type="Pfam" id="PF14577">
    <property type="entry name" value="SEO_C"/>
    <property type="match status" value="1"/>
</dbReference>
<dbReference type="PANTHER" id="PTHR33232">
    <property type="entry name" value="PROTEIN SIEVE ELEMENT OCCLUSION B-LIKE"/>
    <property type="match status" value="1"/>
</dbReference>
<dbReference type="InterPro" id="IPR039299">
    <property type="entry name" value="SEOA"/>
</dbReference>
<feature type="domain" description="Sieve element occlusion C-terminal" evidence="2">
    <location>
        <begin position="100"/>
        <end position="188"/>
    </location>
</feature>
<feature type="compositionally biased region" description="Pro residues" evidence="1">
    <location>
        <begin position="48"/>
        <end position="59"/>
    </location>
</feature>
<sequence>MHRTRKTTTQSPTVAEKTPTFEKQSTVASSSTVAASSTAESFAVSDPHSPPQTLSPPHPSQSHSDSDPPLLLLQLLCSLSPFNFAVISGVAALLMETGIDDIPLEIKTLLSYKDEKNWAVLIKGSSVIMVTGKSTLRVLEEFEEWKDRLDNEEFESVLKDCYKHFEPVDLICHHIKVPYNTGKMPETHKMLPL</sequence>
<evidence type="ECO:0000256" key="1">
    <source>
        <dbReference type="SAM" id="MobiDB-lite"/>
    </source>
</evidence>
<dbReference type="EMBL" id="OIVN01001026">
    <property type="protein sequence ID" value="SPC88886.1"/>
    <property type="molecule type" value="Genomic_DNA"/>
</dbReference>
<dbReference type="InterPro" id="IPR027944">
    <property type="entry name" value="SEO_C"/>
</dbReference>
<dbReference type="GO" id="GO:0010088">
    <property type="term" value="P:phloem development"/>
    <property type="evidence" value="ECO:0007669"/>
    <property type="project" value="InterPro"/>
</dbReference>
<accession>A0A2N9FDC9</accession>
<gene>
    <name evidence="3" type="ORF">FSB_LOCUS16768</name>
</gene>
<name>A0A2N9FDC9_FAGSY</name>
<evidence type="ECO:0000259" key="2">
    <source>
        <dbReference type="Pfam" id="PF14577"/>
    </source>
</evidence>
<protein>
    <recommendedName>
        <fullName evidence="2">Sieve element occlusion C-terminal domain-containing protein</fullName>
    </recommendedName>
</protein>
<feature type="region of interest" description="Disordered" evidence="1">
    <location>
        <begin position="1"/>
        <end position="66"/>
    </location>
</feature>
<proteinExistence type="predicted"/>
<feature type="compositionally biased region" description="Low complexity" evidence="1">
    <location>
        <begin position="25"/>
        <end position="47"/>
    </location>
</feature>
<evidence type="ECO:0000313" key="3">
    <source>
        <dbReference type="EMBL" id="SPC88886.1"/>
    </source>
</evidence>
<dbReference type="AlphaFoldDB" id="A0A2N9FDC9"/>